<dbReference type="AlphaFoldDB" id="A0AAX4JPX2"/>
<dbReference type="GeneID" id="91092144"/>
<organism evidence="1 2">
    <name type="scientific">Kwoniella dendrophila CBS 6074</name>
    <dbReference type="NCBI Taxonomy" id="1295534"/>
    <lineage>
        <taxon>Eukaryota</taxon>
        <taxon>Fungi</taxon>
        <taxon>Dikarya</taxon>
        <taxon>Basidiomycota</taxon>
        <taxon>Agaricomycotina</taxon>
        <taxon>Tremellomycetes</taxon>
        <taxon>Tremellales</taxon>
        <taxon>Cryptococcaceae</taxon>
        <taxon>Kwoniella</taxon>
    </lineage>
</organism>
<evidence type="ECO:0000313" key="1">
    <source>
        <dbReference type="EMBL" id="WWC86595.1"/>
    </source>
</evidence>
<protein>
    <submittedName>
        <fullName evidence="1">Uncharacterized protein</fullName>
    </submittedName>
</protein>
<name>A0AAX4JPX2_9TREE</name>
<evidence type="ECO:0000313" key="2">
    <source>
        <dbReference type="Proteomes" id="UP001355207"/>
    </source>
</evidence>
<accession>A0AAX4JPX2</accession>
<dbReference type="EMBL" id="CP144099">
    <property type="protein sequence ID" value="WWC86595.1"/>
    <property type="molecule type" value="Genomic_DNA"/>
</dbReference>
<dbReference type="Proteomes" id="UP001355207">
    <property type="component" value="Chromosome 2"/>
</dbReference>
<proteinExistence type="predicted"/>
<keyword evidence="2" id="KW-1185">Reference proteome</keyword>
<gene>
    <name evidence="1" type="ORF">L201_001472</name>
</gene>
<reference evidence="1 2" key="1">
    <citation type="submission" date="2024-01" db="EMBL/GenBank/DDBJ databases">
        <title>Comparative genomics of Cryptococcus and Kwoniella reveals pathogenesis evolution and contrasting modes of karyotype evolution via chromosome fusion or intercentromeric recombination.</title>
        <authorList>
            <person name="Coelho M.A."/>
            <person name="David-Palma M."/>
            <person name="Shea T."/>
            <person name="Bowers K."/>
            <person name="McGinley-Smith S."/>
            <person name="Mohammad A.W."/>
            <person name="Gnirke A."/>
            <person name="Yurkov A.M."/>
            <person name="Nowrousian M."/>
            <person name="Sun S."/>
            <person name="Cuomo C.A."/>
            <person name="Heitman J."/>
        </authorList>
    </citation>
    <scope>NUCLEOTIDE SEQUENCE [LARGE SCALE GENOMIC DNA]</scope>
    <source>
        <strain evidence="1 2">CBS 6074</strain>
    </source>
</reference>
<sequence length="353" mass="41368">MIKWGHDSSSKLALMKTCRRLYHMCGPMLYEKITFNEENCNRIFYGLGPNFGGSDIPSKIPKKEDDKTPFARKFNLIQSIRALRIDDIKCIPVINDAIEDCLNGNQDDPESDMFGLLNCPFTLSFGYEAIYELERYPSKWYNEFDDLCEMIFASYTCYHTGPYEVRLGATLDLYQSLSQHDNPYTVFTMHVYDLNCIDLHELKAKTIMIFFTIREELTEDDEDGDYAEYQVMTIKSFISRHFNTTEPSYIGLDPTIQKIEFHNVIYYDNLETDQRQKRITDWLITRESENSIRQQDSKRTVISKCQLQYQKEADVEARYEISDLPPFVIDLFEDSNRKDLEAASEKLVFSIKT</sequence>
<dbReference type="RefSeq" id="XP_066073358.1">
    <property type="nucleotide sequence ID" value="XM_066217261.1"/>
</dbReference>